<dbReference type="EMBL" id="PYSW02000028">
    <property type="protein sequence ID" value="KAG2379583.1"/>
    <property type="molecule type" value="Genomic_DNA"/>
</dbReference>
<dbReference type="Proteomes" id="UP000816034">
    <property type="component" value="Unassembled WGS sequence"/>
</dbReference>
<evidence type="ECO:0000313" key="1">
    <source>
        <dbReference type="EMBL" id="KAG2379583.1"/>
    </source>
</evidence>
<name>A0AA88GNI7_NAELO</name>
<evidence type="ECO:0000313" key="2">
    <source>
        <dbReference type="Proteomes" id="UP000816034"/>
    </source>
</evidence>
<comment type="caution">
    <text evidence="1">The sequence shown here is derived from an EMBL/GenBank/DDBJ whole genome shotgun (WGS) entry which is preliminary data.</text>
</comment>
<dbReference type="GeneID" id="68099154"/>
<reference evidence="1 2" key="1">
    <citation type="journal article" date="2018" name="BMC Genomics">
        <title>The genome of Naegleria lovaniensis, the basis for a comparative approach to unravel pathogenicity factors of the human pathogenic amoeba N. fowleri.</title>
        <authorList>
            <person name="Liechti N."/>
            <person name="Schurch N."/>
            <person name="Bruggmann R."/>
            <person name="Wittwer M."/>
        </authorList>
    </citation>
    <scope>NUCLEOTIDE SEQUENCE [LARGE SCALE GENOMIC DNA]</scope>
    <source>
        <strain evidence="1 2">ATCC 30569</strain>
    </source>
</reference>
<sequence length="187" mass="21113">MNRIKSKGHHKSKKVLTLLWTYRDKFTKNATLINRRVLTLADGNRALMIGEQERIITLDYHHGTVLHRIYIPFFPLHAIVMDPPNDGNLLISRANIIGKFSQEGIEDTSLKCVITSSERFPVISSLIYDRVTGIILTSVQNEIQIHDSSGTTLLRTMNFQSVIVGVCLNEYTGVLLVACKTCLNVFK</sequence>
<gene>
    <name evidence="1" type="ORF">C9374_006700</name>
</gene>
<organism evidence="1 2">
    <name type="scientific">Naegleria lovaniensis</name>
    <name type="common">Amoeba</name>
    <dbReference type="NCBI Taxonomy" id="51637"/>
    <lineage>
        <taxon>Eukaryota</taxon>
        <taxon>Discoba</taxon>
        <taxon>Heterolobosea</taxon>
        <taxon>Tetramitia</taxon>
        <taxon>Eutetramitia</taxon>
        <taxon>Vahlkampfiidae</taxon>
        <taxon>Naegleria</taxon>
    </lineage>
</organism>
<dbReference type="SUPFAM" id="SSF63825">
    <property type="entry name" value="YWTD domain"/>
    <property type="match status" value="1"/>
</dbReference>
<dbReference type="AlphaFoldDB" id="A0AA88GNI7"/>
<accession>A0AA88GNI7</accession>
<keyword evidence="2" id="KW-1185">Reference proteome</keyword>
<proteinExistence type="predicted"/>
<dbReference type="RefSeq" id="XP_044546845.1">
    <property type="nucleotide sequence ID" value="XM_044696590.1"/>
</dbReference>
<protein>
    <submittedName>
        <fullName evidence="1">Uncharacterized protein</fullName>
    </submittedName>
</protein>